<reference evidence="1" key="1">
    <citation type="submission" date="2014-12" db="EMBL/GenBank/DDBJ databases">
        <title>Insight into the proteome of Arion vulgaris.</title>
        <authorList>
            <person name="Aradska J."/>
            <person name="Bulat T."/>
            <person name="Smidak R."/>
            <person name="Sarate P."/>
            <person name="Gangsoo J."/>
            <person name="Sialana F."/>
            <person name="Bilban M."/>
            <person name="Lubec G."/>
        </authorList>
    </citation>
    <scope>NUCLEOTIDE SEQUENCE</scope>
    <source>
        <tissue evidence="1">Skin</tissue>
    </source>
</reference>
<dbReference type="EMBL" id="HACG01008569">
    <property type="protein sequence ID" value="CEK55434.1"/>
    <property type="molecule type" value="Transcribed_RNA"/>
</dbReference>
<dbReference type="AlphaFoldDB" id="A0A0B6YH19"/>
<accession>A0A0B6YH19</accession>
<gene>
    <name evidence="1" type="primary">ORF25201</name>
</gene>
<organism evidence="1">
    <name type="scientific">Arion vulgaris</name>
    <dbReference type="NCBI Taxonomy" id="1028688"/>
    <lineage>
        <taxon>Eukaryota</taxon>
        <taxon>Metazoa</taxon>
        <taxon>Spiralia</taxon>
        <taxon>Lophotrochozoa</taxon>
        <taxon>Mollusca</taxon>
        <taxon>Gastropoda</taxon>
        <taxon>Heterobranchia</taxon>
        <taxon>Euthyneura</taxon>
        <taxon>Panpulmonata</taxon>
        <taxon>Eupulmonata</taxon>
        <taxon>Stylommatophora</taxon>
        <taxon>Helicina</taxon>
        <taxon>Arionoidea</taxon>
        <taxon>Arionidae</taxon>
        <taxon>Arion</taxon>
    </lineage>
</organism>
<name>A0A0B6YH19_9EUPU</name>
<sequence>MQYSAKSKQSNLKHKAVDGYYQLFKRDQAVILYLKTVQQNETLPVHQIIVISNRCHY</sequence>
<evidence type="ECO:0000313" key="1">
    <source>
        <dbReference type="EMBL" id="CEK55434.1"/>
    </source>
</evidence>
<proteinExistence type="predicted"/>
<protein>
    <submittedName>
        <fullName evidence="1">Uncharacterized protein</fullName>
    </submittedName>
</protein>